<feature type="region of interest" description="Disordered" evidence="1">
    <location>
        <begin position="133"/>
        <end position="154"/>
    </location>
</feature>
<proteinExistence type="predicted"/>
<dbReference type="Proteomes" id="UP000275267">
    <property type="component" value="Unassembled WGS sequence"/>
</dbReference>
<feature type="region of interest" description="Disordered" evidence="1">
    <location>
        <begin position="31"/>
        <end position="57"/>
    </location>
</feature>
<name>A0A3L6SZB8_PANMI</name>
<dbReference type="EMBL" id="PQIB02000003">
    <property type="protein sequence ID" value="RLN29830.1"/>
    <property type="molecule type" value="Genomic_DNA"/>
</dbReference>
<dbReference type="AlphaFoldDB" id="A0A3L6SZB8"/>
<keyword evidence="3" id="KW-1185">Reference proteome</keyword>
<gene>
    <name evidence="2" type="ORF">C2845_PM05G05070</name>
</gene>
<sequence>MRPLPAPVSLSLLHSILARRTVTRKRLWPCSNWESSSSPRGERGHLSAQEPKGPAQPVNLTVSFTRINPFHRLILPSSDLVSRSCQLFCSCNVAFSFLALSQLLPRSVNWSGECSLLSDLTWHGLLQRNKKSGWSPFATKRRPPSPPPQESIFDSNPDAAVVAEALRATIGAAGGGAKPRRAPNGKHY</sequence>
<accession>A0A3L6SZB8</accession>
<comment type="caution">
    <text evidence="2">The sequence shown here is derived from an EMBL/GenBank/DDBJ whole genome shotgun (WGS) entry which is preliminary data.</text>
</comment>
<organism evidence="2 3">
    <name type="scientific">Panicum miliaceum</name>
    <name type="common">Proso millet</name>
    <name type="synonym">Broomcorn millet</name>
    <dbReference type="NCBI Taxonomy" id="4540"/>
    <lineage>
        <taxon>Eukaryota</taxon>
        <taxon>Viridiplantae</taxon>
        <taxon>Streptophyta</taxon>
        <taxon>Embryophyta</taxon>
        <taxon>Tracheophyta</taxon>
        <taxon>Spermatophyta</taxon>
        <taxon>Magnoliopsida</taxon>
        <taxon>Liliopsida</taxon>
        <taxon>Poales</taxon>
        <taxon>Poaceae</taxon>
        <taxon>PACMAD clade</taxon>
        <taxon>Panicoideae</taxon>
        <taxon>Panicodae</taxon>
        <taxon>Paniceae</taxon>
        <taxon>Panicinae</taxon>
        <taxon>Panicum</taxon>
        <taxon>Panicum sect. Panicum</taxon>
    </lineage>
</organism>
<evidence type="ECO:0000256" key="1">
    <source>
        <dbReference type="SAM" id="MobiDB-lite"/>
    </source>
</evidence>
<evidence type="ECO:0000313" key="3">
    <source>
        <dbReference type="Proteomes" id="UP000275267"/>
    </source>
</evidence>
<reference evidence="3" key="1">
    <citation type="journal article" date="2019" name="Nat. Commun.">
        <title>The genome of broomcorn millet.</title>
        <authorList>
            <person name="Zou C."/>
            <person name="Miki D."/>
            <person name="Li D."/>
            <person name="Tang Q."/>
            <person name="Xiao L."/>
            <person name="Rajput S."/>
            <person name="Deng P."/>
            <person name="Jia W."/>
            <person name="Huang R."/>
            <person name="Zhang M."/>
            <person name="Sun Y."/>
            <person name="Hu J."/>
            <person name="Fu X."/>
            <person name="Schnable P.S."/>
            <person name="Li F."/>
            <person name="Zhang H."/>
            <person name="Feng B."/>
            <person name="Zhu X."/>
            <person name="Liu R."/>
            <person name="Schnable J.C."/>
            <person name="Zhu J.-K."/>
            <person name="Zhang H."/>
        </authorList>
    </citation>
    <scope>NUCLEOTIDE SEQUENCE [LARGE SCALE GENOMIC DNA]</scope>
</reference>
<evidence type="ECO:0000313" key="2">
    <source>
        <dbReference type="EMBL" id="RLN29830.1"/>
    </source>
</evidence>
<protein>
    <submittedName>
        <fullName evidence="2">HVA22-like protein g isoform X1</fullName>
    </submittedName>
</protein>